<proteinExistence type="predicted"/>
<protein>
    <recommendedName>
        <fullName evidence="3">DUF4595 domain-containing protein</fullName>
    </recommendedName>
</protein>
<dbReference type="PROSITE" id="PS51257">
    <property type="entry name" value="PROKAR_LIPOPROTEIN"/>
    <property type="match status" value="1"/>
</dbReference>
<evidence type="ECO:0000313" key="2">
    <source>
        <dbReference type="Proteomes" id="UP000831460"/>
    </source>
</evidence>
<dbReference type="RefSeq" id="WP_243549994.1">
    <property type="nucleotide sequence ID" value="NZ_CP094532.1"/>
</dbReference>
<sequence>MKNLVNIFLLFCGAIILASCEPGRAENGDLLFGLHDGTNPTGVSKKLKMLTSVDGSGDVLVFTYNYLADGKLKSVTSSDHSVDYDLSYDTDNLINKIRVTQTDSTGITTTNFDLTYENKRFKEAKGAGTESTGDVIKNTITATYNTNNKVSQIVSKAVIVDAANPSVTQDLYSIQNDLNYNINNISNWKSTLKLGQLPPMLINTTLGNYDTHVNPFHQLPEVFNIFTSIFGIDNVAVTGLSANNYRQVSVVANSDTQSATYTLTYDADGYPTKAVASDNHNTLTFQYQ</sequence>
<evidence type="ECO:0008006" key="3">
    <source>
        <dbReference type="Google" id="ProtNLM"/>
    </source>
</evidence>
<evidence type="ECO:0000313" key="1">
    <source>
        <dbReference type="EMBL" id="UOE41352.1"/>
    </source>
</evidence>
<dbReference type="EMBL" id="CP094532">
    <property type="protein sequence ID" value="UOE41352.1"/>
    <property type="molecule type" value="Genomic_DNA"/>
</dbReference>
<keyword evidence="2" id="KW-1185">Reference proteome</keyword>
<reference evidence="1 2" key="1">
    <citation type="submission" date="2022-03" db="EMBL/GenBank/DDBJ databases">
        <title>Chryseobacterium sp. isolated from particulate matters in swine house.</title>
        <authorList>
            <person name="Won M."/>
            <person name="Kim S.-J."/>
            <person name="Kwon S.-W."/>
        </authorList>
    </citation>
    <scope>NUCLEOTIDE SEQUENCE [LARGE SCALE GENOMIC DNA]</scope>
    <source>
        <strain evidence="1 2">SC2-2</strain>
    </source>
</reference>
<dbReference type="Proteomes" id="UP000831460">
    <property type="component" value="Chromosome"/>
</dbReference>
<gene>
    <name evidence="1" type="ORF">MTP09_01525</name>
</gene>
<name>A0ABY4BQ97_9FLAO</name>
<organism evidence="1 2">
    <name type="scientific">Chryseobacterium suipulveris</name>
    <dbReference type="NCBI Taxonomy" id="2929800"/>
    <lineage>
        <taxon>Bacteria</taxon>
        <taxon>Pseudomonadati</taxon>
        <taxon>Bacteroidota</taxon>
        <taxon>Flavobacteriia</taxon>
        <taxon>Flavobacteriales</taxon>
        <taxon>Weeksellaceae</taxon>
        <taxon>Chryseobacterium group</taxon>
        <taxon>Chryseobacterium</taxon>
    </lineage>
</organism>
<accession>A0ABY4BQ97</accession>